<sequence>MRLTNVARMTLPPGRVRSLVFPAEALPDAEPLTLSFDQGRHVGEGDRPGSWMAISFRLRTPAAPDEIADAWAAVVDRHGTLSTVFDRDEDGAVQVRPARLGVGRWVTHPAPPERLTREVLREVLDDGCRPFATPSHRLCLIEPGGGADPTIVIASDHAHVDMWSLLVLARDLAEVVDDEREDRAPGATLPAARAFADHSAELAARPPAPGGITTRWAEILDAEGGQMPLFPLTLGDVAAARSEIVDVRDVFDGAEFEAFCERAAAAGVRAIAIAVSVMTRVSLAMGDQPLRAVFPVHSRHDPQWHDSVGWFITNAVIESSDPSPQACAHAVKEAIGLGSHPLGPILGPYGGMPATPGMFAVSWLDTGRLPIAPGRLRDIQYVSAVVRTDGVMIWFIANEDGLHLRCRYPDTPEARRNVGAWLDAVHSGLRETIGA</sequence>
<reference evidence="1 2" key="1">
    <citation type="submission" date="2024-01" db="EMBL/GenBank/DDBJ databases">
        <title>the genome sequence of strain Microbacterium schleiferi NBRC 15075.</title>
        <authorList>
            <person name="Ding Y."/>
            <person name="Zhang G."/>
        </authorList>
    </citation>
    <scope>NUCLEOTIDE SEQUENCE [LARGE SCALE GENOMIC DNA]</scope>
    <source>
        <strain evidence="1 2">NBRC 15075</strain>
    </source>
</reference>
<dbReference type="InterPro" id="IPR023213">
    <property type="entry name" value="CAT-like_dom_sf"/>
</dbReference>
<dbReference type="SUPFAM" id="SSF52777">
    <property type="entry name" value="CoA-dependent acyltransferases"/>
    <property type="match status" value="2"/>
</dbReference>
<dbReference type="Proteomes" id="UP001351900">
    <property type="component" value="Unassembled WGS sequence"/>
</dbReference>
<evidence type="ECO:0000313" key="1">
    <source>
        <dbReference type="EMBL" id="MEF2255784.1"/>
    </source>
</evidence>
<accession>A0ABU7V7Y0</accession>
<dbReference type="RefSeq" id="WP_292707368.1">
    <property type="nucleotide sequence ID" value="NZ_BAAAUO010000001.1"/>
</dbReference>
<evidence type="ECO:0000313" key="2">
    <source>
        <dbReference type="Proteomes" id="UP001351900"/>
    </source>
</evidence>
<dbReference type="Gene3D" id="3.30.559.10">
    <property type="entry name" value="Chloramphenicol acetyltransferase-like domain"/>
    <property type="match status" value="1"/>
</dbReference>
<protein>
    <submittedName>
        <fullName evidence="1">Peptide synthetase</fullName>
    </submittedName>
</protein>
<dbReference type="EMBL" id="JAZHOV010000006">
    <property type="protein sequence ID" value="MEF2255784.1"/>
    <property type="molecule type" value="Genomic_DNA"/>
</dbReference>
<gene>
    <name evidence="1" type="ORF">V2V91_11665</name>
</gene>
<organism evidence="1 2">
    <name type="scientific">Microbacterium schleiferi</name>
    <dbReference type="NCBI Taxonomy" id="69362"/>
    <lineage>
        <taxon>Bacteria</taxon>
        <taxon>Bacillati</taxon>
        <taxon>Actinomycetota</taxon>
        <taxon>Actinomycetes</taxon>
        <taxon>Micrococcales</taxon>
        <taxon>Microbacteriaceae</taxon>
        <taxon>Microbacterium</taxon>
    </lineage>
</organism>
<proteinExistence type="predicted"/>
<name>A0ABU7V7Y0_9MICO</name>
<keyword evidence="2" id="KW-1185">Reference proteome</keyword>
<comment type="caution">
    <text evidence="1">The sequence shown here is derived from an EMBL/GenBank/DDBJ whole genome shotgun (WGS) entry which is preliminary data.</text>
</comment>